<dbReference type="STRING" id="698738.OLEAN_C08400"/>
<evidence type="ECO:0000313" key="15">
    <source>
        <dbReference type="Proteomes" id="UP000032749"/>
    </source>
</evidence>
<dbReference type="Gene3D" id="3.90.1170.40">
    <property type="entry name" value="Molybdopterin biosynthesis MoaE subunit"/>
    <property type="match status" value="1"/>
</dbReference>
<comment type="similarity">
    <text evidence="2">Belongs to the MoaE family.</text>
</comment>
<dbReference type="GO" id="GO:0006777">
    <property type="term" value="P:Mo-molybdopterin cofactor biosynthetic process"/>
    <property type="evidence" value="ECO:0007669"/>
    <property type="project" value="UniProtKB-KW"/>
</dbReference>
<dbReference type="HOGENOM" id="CLU_089568_2_1_6"/>
<evidence type="ECO:0000313" key="14">
    <source>
        <dbReference type="EMBL" id="CCK75016.1"/>
    </source>
</evidence>
<dbReference type="FunFam" id="3.90.1170.40:FF:000001">
    <property type="entry name" value="Molybdopterin synthase catalytic subunit MoaE"/>
    <property type="match status" value="1"/>
</dbReference>
<evidence type="ECO:0000256" key="5">
    <source>
        <dbReference type="ARBA" id="ARBA00022679"/>
    </source>
</evidence>
<sequence>MISVQNEDFDFANEYQQLRKRSLQSGAIVMFVGLVRDFSDNTQVSSMTLEHYPGMTENVLNGIAQQAEQRWPLDGVRIIHRVGELHAADQIVLVGVSSAHRIAAYEASQFIMDILKTEAPFWKKESTQDNQGSSGERWVDAKNSDSQQAADWHTPKA</sequence>
<dbReference type="GO" id="GO:0030366">
    <property type="term" value="F:molybdopterin synthase activity"/>
    <property type="evidence" value="ECO:0007669"/>
    <property type="project" value="UniProtKB-EC"/>
</dbReference>
<evidence type="ECO:0000256" key="9">
    <source>
        <dbReference type="ARBA" id="ARBA00030407"/>
    </source>
</evidence>
<accession>R4YKG7</accession>
<keyword evidence="15" id="KW-1185">Reference proteome</keyword>
<comment type="catalytic activity">
    <reaction evidence="12">
        <text>2 [molybdopterin-synthase sulfur-carrier protein]-C-terminal-Gly-aminoethanethioate + cyclic pyranopterin phosphate + H2O = molybdopterin + 2 [molybdopterin-synthase sulfur-carrier protein]-C-terminal Gly-Gly + 2 H(+)</text>
        <dbReference type="Rhea" id="RHEA:26333"/>
        <dbReference type="Rhea" id="RHEA-COMP:12202"/>
        <dbReference type="Rhea" id="RHEA-COMP:19907"/>
        <dbReference type="ChEBI" id="CHEBI:15377"/>
        <dbReference type="ChEBI" id="CHEBI:15378"/>
        <dbReference type="ChEBI" id="CHEBI:58698"/>
        <dbReference type="ChEBI" id="CHEBI:59648"/>
        <dbReference type="ChEBI" id="CHEBI:90778"/>
        <dbReference type="ChEBI" id="CHEBI:232372"/>
        <dbReference type="EC" id="2.8.1.12"/>
    </reaction>
</comment>
<evidence type="ECO:0000256" key="1">
    <source>
        <dbReference type="ARBA" id="ARBA00005046"/>
    </source>
</evidence>
<dbReference type="Pfam" id="PF02391">
    <property type="entry name" value="MoaE"/>
    <property type="match status" value="1"/>
</dbReference>
<feature type="region of interest" description="Disordered" evidence="13">
    <location>
        <begin position="123"/>
        <end position="157"/>
    </location>
</feature>
<dbReference type="SUPFAM" id="SSF54690">
    <property type="entry name" value="Molybdopterin synthase subunit MoaE"/>
    <property type="match status" value="1"/>
</dbReference>
<evidence type="ECO:0000256" key="10">
    <source>
        <dbReference type="ARBA" id="ARBA00030781"/>
    </source>
</evidence>
<evidence type="ECO:0000256" key="4">
    <source>
        <dbReference type="ARBA" id="ARBA00013858"/>
    </source>
</evidence>
<protein>
    <recommendedName>
        <fullName evidence="4">Molybdopterin synthase catalytic subunit</fullName>
        <ecNumber evidence="3">2.8.1.12</ecNumber>
    </recommendedName>
    <alternativeName>
        <fullName evidence="10">MPT synthase subunit 2</fullName>
    </alternativeName>
    <alternativeName>
        <fullName evidence="8">Molybdenum cofactor biosynthesis protein E</fullName>
    </alternativeName>
    <alternativeName>
        <fullName evidence="9">Molybdopterin-converting factor large subunit</fullName>
    </alternativeName>
    <alternativeName>
        <fullName evidence="11">Molybdopterin-converting factor subunit 2</fullName>
    </alternativeName>
</protein>
<evidence type="ECO:0000256" key="3">
    <source>
        <dbReference type="ARBA" id="ARBA00011950"/>
    </source>
</evidence>
<dbReference type="EMBL" id="FO203512">
    <property type="protein sequence ID" value="CCK75016.1"/>
    <property type="molecule type" value="Genomic_DNA"/>
</dbReference>
<dbReference type="Proteomes" id="UP000032749">
    <property type="component" value="Chromosome"/>
</dbReference>
<keyword evidence="5" id="KW-0808">Transferase</keyword>
<organism evidence="14 15">
    <name type="scientific">Oleispira antarctica RB-8</name>
    <dbReference type="NCBI Taxonomy" id="698738"/>
    <lineage>
        <taxon>Bacteria</taxon>
        <taxon>Pseudomonadati</taxon>
        <taxon>Pseudomonadota</taxon>
        <taxon>Gammaproteobacteria</taxon>
        <taxon>Oceanospirillales</taxon>
        <taxon>Oceanospirillaceae</taxon>
        <taxon>Oleispira</taxon>
    </lineage>
</organism>
<evidence type="ECO:0000256" key="13">
    <source>
        <dbReference type="SAM" id="MobiDB-lite"/>
    </source>
</evidence>
<dbReference type="AlphaFoldDB" id="R4YKG7"/>
<proteinExistence type="inferred from homology"/>
<evidence type="ECO:0000256" key="11">
    <source>
        <dbReference type="ARBA" id="ARBA00032474"/>
    </source>
</evidence>
<keyword evidence="6" id="KW-0501">Molybdenum cofactor biosynthesis</keyword>
<name>R4YKG7_OLEAN</name>
<comment type="pathway">
    <text evidence="1">Cofactor biosynthesis; molybdopterin biosynthesis.</text>
</comment>
<dbReference type="InterPro" id="IPR003448">
    <property type="entry name" value="Mopterin_biosynth_MoaE"/>
</dbReference>
<dbReference type="PATRIC" id="fig|698738.3.peg.877"/>
<reference evidence="14 15" key="1">
    <citation type="journal article" date="2013" name="Nat. Commun.">
        <title>Genome sequence and functional genomic analysis of the oil-degrading bacterium Oleispira antarctica.</title>
        <authorList>
            <person name="Kube M."/>
            <person name="Chernikova T.N."/>
            <person name="Al-Ramahi Y."/>
            <person name="Beloqui A."/>
            <person name="Lopez-Cortez N."/>
            <person name="Guazzaroni M.E."/>
            <person name="Heipieper H.J."/>
            <person name="Klages S."/>
            <person name="Kotsyurbenko O.R."/>
            <person name="Langer I."/>
            <person name="Nechitaylo T.Y."/>
            <person name="Lunsdorf H."/>
            <person name="Fernandez M."/>
            <person name="Juarez S."/>
            <person name="Ciordia S."/>
            <person name="Singer A."/>
            <person name="Kagan O."/>
            <person name="Egorova O."/>
            <person name="Petit P.A."/>
            <person name="Stogios P."/>
            <person name="Kim Y."/>
            <person name="Tchigvintsev A."/>
            <person name="Flick R."/>
            <person name="Denaro R."/>
            <person name="Genovese M."/>
            <person name="Albar J.P."/>
            <person name="Reva O.N."/>
            <person name="Martinez-Gomariz M."/>
            <person name="Tran H."/>
            <person name="Ferrer M."/>
            <person name="Savchenko A."/>
            <person name="Yakunin A.F."/>
            <person name="Yakimov M.M."/>
            <person name="Golyshina O.V."/>
            <person name="Reinhardt R."/>
            <person name="Golyshin P.N."/>
        </authorList>
    </citation>
    <scope>NUCLEOTIDE SEQUENCE [LARGE SCALE GENOMIC DNA]</scope>
</reference>
<evidence type="ECO:0000256" key="8">
    <source>
        <dbReference type="ARBA" id="ARBA00029745"/>
    </source>
</evidence>
<dbReference type="OrthoDB" id="9803224at2"/>
<dbReference type="NCBIfam" id="NF007959">
    <property type="entry name" value="PRK10678.1"/>
    <property type="match status" value="1"/>
</dbReference>
<evidence type="ECO:0000256" key="6">
    <source>
        <dbReference type="ARBA" id="ARBA00023150"/>
    </source>
</evidence>
<dbReference type="EC" id="2.8.1.12" evidence="3"/>
<dbReference type="CDD" id="cd00756">
    <property type="entry name" value="MoaE"/>
    <property type="match status" value="1"/>
</dbReference>
<comment type="subunit">
    <text evidence="7">Heterotetramer of 2 MoaD subunits and 2 MoaE subunits. Also stable as homodimer. The enzyme changes between these two forms during catalysis.</text>
</comment>
<evidence type="ECO:0000256" key="7">
    <source>
        <dbReference type="ARBA" id="ARBA00026066"/>
    </source>
</evidence>
<dbReference type="InterPro" id="IPR036563">
    <property type="entry name" value="MoaE_sf"/>
</dbReference>
<dbReference type="PANTHER" id="PTHR23404">
    <property type="entry name" value="MOLYBDOPTERIN SYNTHASE RELATED"/>
    <property type="match status" value="1"/>
</dbReference>
<evidence type="ECO:0000256" key="12">
    <source>
        <dbReference type="ARBA" id="ARBA00049878"/>
    </source>
</evidence>
<gene>
    <name evidence="14" type="primary">moaE</name>
    <name evidence="14" type="ORF">OLEAN_C08400</name>
</gene>
<dbReference type="UniPathway" id="UPA00344"/>
<dbReference type="KEGG" id="oai:OLEAN_C08400"/>
<evidence type="ECO:0000256" key="2">
    <source>
        <dbReference type="ARBA" id="ARBA00005426"/>
    </source>
</evidence>